<dbReference type="EMBL" id="JAMZEL010000008">
    <property type="protein sequence ID" value="MCP1384452.1"/>
    <property type="molecule type" value="Genomic_DNA"/>
</dbReference>
<evidence type="ECO:0000313" key="2">
    <source>
        <dbReference type="Proteomes" id="UP001204772"/>
    </source>
</evidence>
<protein>
    <recommendedName>
        <fullName evidence="3">ParB/Sulfiredoxin domain-containing protein</fullName>
    </recommendedName>
</protein>
<evidence type="ECO:0000313" key="1">
    <source>
        <dbReference type="EMBL" id="MCP1384452.1"/>
    </source>
</evidence>
<organism evidence="1 2">
    <name type="scientific">Runella salmonicolor</name>
    <dbReference type="NCBI Taxonomy" id="2950278"/>
    <lineage>
        <taxon>Bacteria</taxon>
        <taxon>Pseudomonadati</taxon>
        <taxon>Bacteroidota</taxon>
        <taxon>Cytophagia</taxon>
        <taxon>Cytophagales</taxon>
        <taxon>Spirosomataceae</taxon>
        <taxon>Runella</taxon>
    </lineage>
</organism>
<dbReference type="RefSeq" id="WP_253530007.1">
    <property type="nucleotide sequence ID" value="NZ_JAMZEL010000008.1"/>
</dbReference>
<sequence length="202" mass="23233">MEKLKWNTVQMRWIDMVPYAHNARKMSAKQGKNLNESLDEFDVVDIPVVDIDNIIIGGHQRQRTMLSAGRGEELTDVRMPNRKLTEKEFKKLNFMLNAVKGDFVDDILREHFTDIVDFEDFGIQLEALAELHTPEAATEAPEFPIVPKMSEKYSSFVIICRNEIDANFIAEKLGMERGKCYKSENVGIMHVVEAEKITGLWK</sequence>
<reference evidence="1 2" key="1">
    <citation type="submission" date="2022-06" db="EMBL/GenBank/DDBJ databases">
        <title>Runella sp. S5 genome sequencing.</title>
        <authorList>
            <person name="Park S."/>
        </authorList>
    </citation>
    <scope>NUCLEOTIDE SEQUENCE [LARGE SCALE GENOMIC DNA]</scope>
    <source>
        <strain evidence="1 2">S5</strain>
    </source>
</reference>
<evidence type="ECO:0008006" key="3">
    <source>
        <dbReference type="Google" id="ProtNLM"/>
    </source>
</evidence>
<dbReference type="Proteomes" id="UP001204772">
    <property type="component" value="Unassembled WGS sequence"/>
</dbReference>
<comment type="caution">
    <text evidence="1">The sequence shown here is derived from an EMBL/GenBank/DDBJ whole genome shotgun (WGS) entry which is preliminary data.</text>
</comment>
<accession>A0ABT1FVE0</accession>
<keyword evidence="2" id="KW-1185">Reference proteome</keyword>
<proteinExistence type="predicted"/>
<gene>
    <name evidence="1" type="ORF">NCI00_18585</name>
</gene>
<name>A0ABT1FVE0_9BACT</name>